<evidence type="ECO:0000313" key="2">
    <source>
        <dbReference type="Proteomes" id="UP001189616"/>
    </source>
</evidence>
<accession>A0ABN9INI9</accession>
<evidence type="ECO:0000313" key="1">
    <source>
        <dbReference type="EMBL" id="CAJ0788240.1"/>
    </source>
</evidence>
<sequence>MSMGRGLGAAATHPAGMVFGHWHRLGRMTHPGTASTV</sequence>
<protein>
    <submittedName>
        <fullName evidence="1">Uncharacterized protein</fullName>
    </submittedName>
</protein>
<proteinExistence type="predicted"/>
<comment type="caution">
    <text evidence="1">The sequence shown here is derived from an EMBL/GenBank/DDBJ whole genome shotgun (WGS) entry which is preliminary data.</text>
</comment>
<reference evidence="1 2" key="1">
    <citation type="submission" date="2023-07" db="EMBL/GenBank/DDBJ databases">
        <authorList>
            <person name="Peeters C."/>
        </authorList>
    </citation>
    <scope>NUCLEOTIDE SEQUENCE [LARGE SCALE GENOMIC DNA]</scope>
    <source>
        <strain evidence="1 2">LMG 7141</strain>
    </source>
</reference>
<name>A0ABN9INI9_9RALS</name>
<gene>
    <name evidence="1" type="ORF">LMG7141_02055</name>
</gene>
<dbReference type="EMBL" id="CATYWO010000002">
    <property type="protein sequence ID" value="CAJ0788240.1"/>
    <property type="molecule type" value="Genomic_DNA"/>
</dbReference>
<dbReference type="Proteomes" id="UP001189616">
    <property type="component" value="Unassembled WGS sequence"/>
</dbReference>
<keyword evidence="2" id="KW-1185">Reference proteome</keyword>
<organism evidence="1 2">
    <name type="scientific">Ralstonia condita</name>
    <dbReference type="NCBI Taxonomy" id="3058600"/>
    <lineage>
        <taxon>Bacteria</taxon>
        <taxon>Pseudomonadati</taxon>
        <taxon>Pseudomonadota</taxon>
        <taxon>Betaproteobacteria</taxon>
        <taxon>Burkholderiales</taxon>
        <taxon>Burkholderiaceae</taxon>
        <taxon>Ralstonia</taxon>
    </lineage>
</organism>